<feature type="domain" description="Reverse transcriptase" evidence="1">
    <location>
        <begin position="54"/>
        <end position="179"/>
    </location>
</feature>
<dbReference type="InterPro" id="IPR000477">
    <property type="entry name" value="RT_dom"/>
</dbReference>
<reference evidence="3 4" key="1">
    <citation type="submission" date="2023-03" db="EMBL/GenBank/DDBJ databases">
        <title>WGS of Gossypium arboreum.</title>
        <authorList>
            <person name="Yu D."/>
        </authorList>
    </citation>
    <scope>NUCLEOTIDE SEQUENCE [LARGE SCALE GENOMIC DNA]</scope>
    <source>
        <tissue evidence="3">Leaf</tissue>
    </source>
</reference>
<dbReference type="SUPFAM" id="SSF56672">
    <property type="entry name" value="DNA/RNA polymerases"/>
    <property type="match status" value="1"/>
</dbReference>
<gene>
    <name evidence="3" type="ORF">PVK06_009208</name>
</gene>
<proteinExistence type="predicted"/>
<dbReference type="Proteomes" id="UP001358586">
    <property type="component" value="Chromosome 3"/>
</dbReference>
<dbReference type="PANTHER" id="PTHR33116">
    <property type="entry name" value="REVERSE TRANSCRIPTASE ZINC-BINDING DOMAIN-CONTAINING PROTEIN-RELATED-RELATED"/>
    <property type="match status" value="1"/>
</dbReference>
<dbReference type="Pfam" id="PF00078">
    <property type="entry name" value="RVT_1"/>
    <property type="match status" value="1"/>
</dbReference>
<evidence type="ECO:0000259" key="2">
    <source>
        <dbReference type="Pfam" id="PF13966"/>
    </source>
</evidence>
<feature type="domain" description="Reverse transcriptase zinc-binding" evidence="2">
    <location>
        <begin position="422"/>
        <end position="515"/>
    </location>
</feature>
<name>A0ABR0QM66_GOSAR</name>
<dbReference type="CDD" id="cd01650">
    <property type="entry name" value="RT_nLTR_like"/>
    <property type="match status" value="1"/>
</dbReference>
<dbReference type="PANTHER" id="PTHR33116:SF86">
    <property type="entry name" value="REVERSE TRANSCRIPTASE DOMAIN-CONTAINING PROTEIN"/>
    <property type="match status" value="1"/>
</dbReference>
<organism evidence="3 4">
    <name type="scientific">Gossypium arboreum</name>
    <name type="common">Tree cotton</name>
    <name type="synonym">Gossypium nanking</name>
    <dbReference type="NCBI Taxonomy" id="29729"/>
    <lineage>
        <taxon>Eukaryota</taxon>
        <taxon>Viridiplantae</taxon>
        <taxon>Streptophyta</taxon>
        <taxon>Embryophyta</taxon>
        <taxon>Tracheophyta</taxon>
        <taxon>Spermatophyta</taxon>
        <taxon>Magnoliopsida</taxon>
        <taxon>eudicotyledons</taxon>
        <taxon>Gunneridae</taxon>
        <taxon>Pentapetalae</taxon>
        <taxon>rosids</taxon>
        <taxon>malvids</taxon>
        <taxon>Malvales</taxon>
        <taxon>Malvaceae</taxon>
        <taxon>Malvoideae</taxon>
        <taxon>Gossypium</taxon>
    </lineage>
</organism>
<dbReference type="Pfam" id="PF13966">
    <property type="entry name" value="zf-RVT"/>
    <property type="match status" value="1"/>
</dbReference>
<evidence type="ECO:0008006" key="5">
    <source>
        <dbReference type="Google" id="ProtNLM"/>
    </source>
</evidence>
<dbReference type="EMBL" id="JARKNE010000003">
    <property type="protein sequence ID" value="KAK5840314.1"/>
    <property type="molecule type" value="Genomic_DNA"/>
</dbReference>
<dbReference type="InterPro" id="IPR043502">
    <property type="entry name" value="DNA/RNA_pol_sf"/>
</dbReference>
<sequence length="637" mass="73484">MGPTKAPREDGLPVLFYQKCWHIVGNDVLNFYLKTLNEEKGFKQVNSTHIVLIPKVANPVNMKQFRPISLCNMIYKIMAKVIANRLRGDIGKCIDVAQSAFVPGRLISDNVLLAYEILYTLKQKRVGQKGFMAVKLDMSKAYDRVERKFIKEITTRMGFDSRWIETIMECISSVSYSVIVNGFEGEKFQPNTSKIERRVVGNILGVQSSNDPERYLGLPNMVGRKKKESFQILKDRIKQRIDNWSTRRLSQGGNEVFTKSTLQAILTYTMACFLLPKTLCVEIGNIIAKFWWQNGHGRLGYTLIFFNAQLGTSPSLTWKSVWATKGLLRSGLSWRVKRGTGISVWKDQWILGLDTIVGSHGSDNEVQLDSDLIDNTNNLWKTDLVQCTFPIDIAQKTLQIPLVEIPEVDFQVWKGELSGELSVRSAYKLLQSNRSDSNNLLLQADFKNFYKQLWNLQLPLKIMITVWRASWNYLPTLVNLRSKQVVDTTVCPRCGSAVEDISHVFRYCPVAVEVWQMLDLSWVNNFMFQSFWDWLTWIFQRSTHQQCRLFCYGIWFLWGSRNKLMHERKLESGRELSLKVQRYLVKLDGLTERRNTLNKDRSTRQSDTSSGVSIHFDAAFNHRDSKSMAGLVVWDRI</sequence>
<evidence type="ECO:0000313" key="3">
    <source>
        <dbReference type="EMBL" id="KAK5840314.1"/>
    </source>
</evidence>
<dbReference type="InterPro" id="IPR026960">
    <property type="entry name" value="RVT-Znf"/>
</dbReference>
<comment type="caution">
    <text evidence="3">The sequence shown here is derived from an EMBL/GenBank/DDBJ whole genome shotgun (WGS) entry which is preliminary data.</text>
</comment>
<protein>
    <recommendedName>
        <fullName evidence="5">Reverse transcriptase</fullName>
    </recommendedName>
</protein>
<accession>A0ABR0QM66</accession>
<evidence type="ECO:0000259" key="1">
    <source>
        <dbReference type="Pfam" id="PF00078"/>
    </source>
</evidence>
<evidence type="ECO:0000313" key="4">
    <source>
        <dbReference type="Proteomes" id="UP001358586"/>
    </source>
</evidence>
<keyword evidence="4" id="KW-1185">Reference proteome</keyword>